<reference evidence="1 2" key="1">
    <citation type="submission" date="2014-04" db="EMBL/GenBank/DDBJ databases">
        <authorList>
            <consortium name="DOE Joint Genome Institute"/>
            <person name="Kuo A."/>
            <person name="Martino E."/>
            <person name="Perotto S."/>
            <person name="Kohler A."/>
            <person name="Nagy L.G."/>
            <person name="Floudas D."/>
            <person name="Copeland A."/>
            <person name="Barry K.W."/>
            <person name="Cichocki N."/>
            <person name="Veneault-Fourrey C."/>
            <person name="LaButti K."/>
            <person name="Lindquist E.A."/>
            <person name="Lipzen A."/>
            <person name="Lundell T."/>
            <person name="Morin E."/>
            <person name="Murat C."/>
            <person name="Sun H."/>
            <person name="Tunlid A."/>
            <person name="Henrissat B."/>
            <person name="Grigoriev I.V."/>
            <person name="Hibbett D.S."/>
            <person name="Martin F."/>
            <person name="Nordberg H.P."/>
            <person name="Cantor M.N."/>
            <person name="Hua S.X."/>
        </authorList>
    </citation>
    <scope>NUCLEOTIDE SEQUENCE [LARGE SCALE GENOMIC DNA]</scope>
    <source>
        <strain evidence="1 2">Zn</strain>
    </source>
</reference>
<keyword evidence="2" id="KW-1185">Reference proteome</keyword>
<protein>
    <submittedName>
        <fullName evidence="1">Uncharacterized protein</fullName>
    </submittedName>
</protein>
<name>A0A0C3HGY8_OIDMZ</name>
<gene>
    <name evidence="1" type="ORF">OIDMADRAFT_18951</name>
</gene>
<proteinExistence type="predicted"/>
<organism evidence="1 2">
    <name type="scientific">Oidiodendron maius (strain Zn)</name>
    <dbReference type="NCBI Taxonomy" id="913774"/>
    <lineage>
        <taxon>Eukaryota</taxon>
        <taxon>Fungi</taxon>
        <taxon>Dikarya</taxon>
        <taxon>Ascomycota</taxon>
        <taxon>Pezizomycotina</taxon>
        <taxon>Leotiomycetes</taxon>
        <taxon>Leotiomycetes incertae sedis</taxon>
        <taxon>Myxotrichaceae</taxon>
        <taxon>Oidiodendron</taxon>
    </lineage>
</organism>
<dbReference type="EMBL" id="KN832875">
    <property type="protein sequence ID" value="KIN02390.1"/>
    <property type="molecule type" value="Genomic_DNA"/>
</dbReference>
<accession>A0A0C3HGY8</accession>
<dbReference type="AlphaFoldDB" id="A0A0C3HGY8"/>
<reference evidence="2" key="2">
    <citation type="submission" date="2015-01" db="EMBL/GenBank/DDBJ databases">
        <title>Evolutionary Origins and Diversification of the Mycorrhizal Mutualists.</title>
        <authorList>
            <consortium name="DOE Joint Genome Institute"/>
            <consortium name="Mycorrhizal Genomics Consortium"/>
            <person name="Kohler A."/>
            <person name="Kuo A."/>
            <person name="Nagy L.G."/>
            <person name="Floudas D."/>
            <person name="Copeland A."/>
            <person name="Barry K.W."/>
            <person name="Cichocki N."/>
            <person name="Veneault-Fourrey C."/>
            <person name="LaButti K."/>
            <person name="Lindquist E.A."/>
            <person name="Lipzen A."/>
            <person name="Lundell T."/>
            <person name="Morin E."/>
            <person name="Murat C."/>
            <person name="Riley R."/>
            <person name="Ohm R."/>
            <person name="Sun H."/>
            <person name="Tunlid A."/>
            <person name="Henrissat B."/>
            <person name="Grigoriev I.V."/>
            <person name="Hibbett D.S."/>
            <person name="Martin F."/>
        </authorList>
    </citation>
    <scope>NUCLEOTIDE SEQUENCE [LARGE SCALE GENOMIC DNA]</scope>
    <source>
        <strain evidence="2">Zn</strain>
    </source>
</reference>
<dbReference type="HOGENOM" id="CLU_3014770_0_0_1"/>
<sequence>MGIISRRAESLYLRRLLRECMGSIFSGEAQVRTPSLEYLLSLPAKWCIDKPINLFH</sequence>
<evidence type="ECO:0000313" key="2">
    <source>
        <dbReference type="Proteomes" id="UP000054321"/>
    </source>
</evidence>
<dbReference type="InParanoid" id="A0A0C3HGY8"/>
<dbReference type="Proteomes" id="UP000054321">
    <property type="component" value="Unassembled WGS sequence"/>
</dbReference>
<evidence type="ECO:0000313" key="1">
    <source>
        <dbReference type="EMBL" id="KIN02390.1"/>
    </source>
</evidence>